<feature type="domain" description="Glycosyltransferase subfamily 4-like N-terminal" evidence="2">
    <location>
        <begin position="16"/>
        <end position="185"/>
    </location>
</feature>
<proteinExistence type="predicted"/>
<dbReference type="EMBL" id="CZAP01000039">
    <property type="protein sequence ID" value="CUQ27790.1"/>
    <property type="molecule type" value="Genomic_DNA"/>
</dbReference>
<dbReference type="GO" id="GO:0016757">
    <property type="term" value="F:glycosyltransferase activity"/>
    <property type="evidence" value="ECO:0007669"/>
    <property type="project" value="InterPro"/>
</dbReference>
<dbReference type="Gene3D" id="3.40.50.2000">
    <property type="entry name" value="Glycogen Phosphorylase B"/>
    <property type="match status" value="2"/>
</dbReference>
<dbReference type="Pfam" id="PF13439">
    <property type="entry name" value="Glyco_transf_4"/>
    <property type="match status" value="1"/>
</dbReference>
<reference evidence="3 4" key="1">
    <citation type="submission" date="2015-09" db="EMBL/GenBank/DDBJ databases">
        <authorList>
            <consortium name="Pathogen Informatics"/>
        </authorList>
    </citation>
    <scope>NUCLEOTIDE SEQUENCE [LARGE SCALE GENOMIC DNA]</scope>
    <source>
        <strain evidence="3 4">2789STDY5834899</strain>
    </source>
</reference>
<gene>
    <name evidence="3" type="ORF">ERS852511_05037</name>
</gene>
<dbReference type="AlphaFoldDB" id="A0A174V6W5"/>
<sequence length="374" mass="43535">MNTPSFLFIYGPLNGGGAERVLIDILRNFDYLRYQVDLCLMMPRGVLEPEVPKEVFKFYLWDNYSLSYKLAYRLSNILGCDTWLRYVLRKKITKKYDVVISFLEGMPLKLHAILAPQAINVTWVHCDLLNFPYEKNQFRKGEEIQAYNKMDRIICVSKDAKQAFHQRFPDVISSVDVIYNPIDRDKILKMSLEYEVHNEFLTIVTLGRLTPQKKIDRILRLAHRMKMEGYTDIRFQIIGDGELRDELLALRKKLEVEDIVEMIGFHKNPFPYVIAANMVLNCSGYEGFCLVICEAMVLGVPVISTTTCGPIEILKENNEYGLLIEHDDDSIYAAVKRMIDDDELRLYYHQKALERANRLGVEQTMESIYNLLSK</sequence>
<name>A0A174V6W5_BACT4</name>
<dbReference type="CDD" id="cd03811">
    <property type="entry name" value="GT4_GT28_WabH-like"/>
    <property type="match status" value="1"/>
</dbReference>
<organism evidence="3 4">
    <name type="scientific">Bacteroides thetaiotaomicron</name>
    <dbReference type="NCBI Taxonomy" id="818"/>
    <lineage>
        <taxon>Bacteria</taxon>
        <taxon>Pseudomonadati</taxon>
        <taxon>Bacteroidota</taxon>
        <taxon>Bacteroidia</taxon>
        <taxon>Bacteroidales</taxon>
        <taxon>Bacteroidaceae</taxon>
        <taxon>Bacteroides</taxon>
    </lineage>
</organism>
<dbReference type="InterPro" id="IPR001296">
    <property type="entry name" value="Glyco_trans_1"/>
</dbReference>
<feature type="domain" description="Glycosyl transferase family 1" evidence="1">
    <location>
        <begin position="200"/>
        <end position="352"/>
    </location>
</feature>
<dbReference type="Proteomes" id="UP000095576">
    <property type="component" value="Unassembled WGS sequence"/>
</dbReference>
<accession>A0A174V6W5</accession>
<evidence type="ECO:0000259" key="2">
    <source>
        <dbReference type="Pfam" id="PF13439"/>
    </source>
</evidence>
<evidence type="ECO:0000313" key="3">
    <source>
        <dbReference type="EMBL" id="CUQ27790.1"/>
    </source>
</evidence>
<evidence type="ECO:0000313" key="4">
    <source>
        <dbReference type="Proteomes" id="UP000095576"/>
    </source>
</evidence>
<dbReference type="PANTHER" id="PTHR12526:SF630">
    <property type="entry name" value="GLYCOSYLTRANSFERASE"/>
    <property type="match status" value="1"/>
</dbReference>
<dbReference type="InterPro" id="IPR028098">
    <property type="entry name" value="Glyco_trans_4-like_N"/>
</dbReference>
<dbReference type="Pfam" id="PF00534">
    <property type="entry name" value="Glycos_transf_1"/>
    <property type="match status" value="1"/>
</dbReference>
<dbReference type="SUPFAM" id="SSF53756">
    <property type="entry name" value="UDP-Glycosyltransferase/glycogen phosphorylase"/>
    <property type="match status" value="1"/>
</dbReference>
<keyword evidence="3" id="KW-0808">Transferase</keyword>
<dbReference type="PANTHER" id="PTHR12526">
    <property type="entry name" value="GLYCOSYLTRANSFERASE"/>
    <property type="match status" value="1"/>
</dbReference>
<protein>
    <submittedName>
        <fullName evidence="3">Glycosyltransferase</fullName>
    </submittedName>
</protein>
<evidence type="ECO:0000259" key="1">
    <source>
        <dbReference type="Pfam" id="PF00534"/>
    </source>
</evidence>
<dbReference type="RefSeq" id="WP_055301347.1">
    <property type="nucleotide sequence ID" value="NZ_CZAP01000039.1"/>
</dbReference>